<dbReference type="EMBL" id="WWCU01000052">
    <property type="protein sequence ID" value="MYN11015.1"/>
    <property type="molecule type" value="Genomic_DNA"/>
</dbReference>
<proteinExistence type="predicted"/>
<evidence type="ECO:0000313" key="2">
    <source>
        <dbReference type="Proteomes" id="UP000450676"/>
    </source>
</evidence>
<name>A0A7X4HIX9_9BURK</name>
<dbReference type="RefSeq" id="WP_161075293.1">
    <property type="nucleotide sequence ID" value="NZ_CP086370.1"/>
</dbReference>
<dbReference type="Pfam" id="PF14107">
    <property type="entry name" value="DUF4280"/>
    <property type="match status" value="1"/>
</dbReference>
<dbReference type="Proteomes" id="UP000450676">
    <property type="component" value="Unassembled WGS sequence"/>
</dbReference>
<reference evidence="1 2" key="1">
    <citation type="submission" date="2019-12" db="EMBL/GenBank/DDBJ databases">
        <title>Novel species isolated from a subtropical stream in China.</title>
        <authorList>
            <person name="Lu H."/>
        </authorList>
    </citation>
    <scope>NUCLEOTIDE SEQUENCE [LARGE SCALE GENOMIC DNA]</scope>
    <source>
        <strain evidence="1 2">FT127W</strain>
    </source>
</reference>
<accession>A0A7X4HIX9</accession>
<dbReference type="InterPro" id="IPR025460">
    <property type="entry name" value="DUF4280"/>
</dbReference>
<protein>
    <submittedName>
        <fullName evidence="1">DUF4280 domain-containing protein</fullName>
    </submittedName>
</protein>
<evidence type="ECO:0000313" key="1">
    <source>
        <dbReference type="EMBL" id="MYN11015.1"/>
    </source>
</evidence>
<sequence>MPNQVVMGAMMTCTFGAAPSTLVVLPANKVMAEGPPAANIMDHKPMVNIMPFGVCSSMANPTVAAATAAALGVLTPMPCIPMTSAPWVPGAPTVLIANMPALDNLCKCMCNWGGVIAFSQAGTTKTMIP</sequence>
<dbReference type="AlphaFoldDB" id="A0A7X4HIX9"/>
<gene>
    <name evidence="1" type="ORF">GTP77_27225</name>
</gene>
<organism evidence="1 2">
    <name type="scientific">Pseudoduganella aquatica</name>
    <dbReference type="NCBI Taxonomy" id="2660641"/>
    <lineage>
        <taxon>Bacteria</taxon>
        <taxon>Pseudomonadati</taxon>
        <taxon>Pseudomonadota</taxon>
        <taxon>Betaproteobacteria</taxon>
        <taxon>Burkholderiales</taxon>
        <taxon>Oxalobacteraceae</taxon>
        <taxon>Telluria group</taxon>
        <taxon>Pseudoduganella</taxon>
    </lineage>
</organism>
<comment type="caution">
    <text evidence="1">The sequence shown here is derived from an EMBL/GenBank/DDBJ whole genome shotgun (WGS) entry which is preliminary data.</text>
</comment>
<keyword evidence="2" id="KW-1185">Reference proteome</keyword>